<protein>
    <submittedName>
        <fullName evidence="3">IS5 family transposase</fullName>
    </submittedName>
</protein>
<evidence type="ECO:0000259" key="1">
    <source>
        <dbReference type="Pfam" id="PF01609"/>
    </source>
</evidence>
<reference evidence="4" key="1">
    <citation type="journal article" date="2019" name="Int. J. Syst. Evol. Microbiol.">
        <title>The Global Catalogue of Microorganisms (GCM) 10K type strain sequencing project: providing services to taxonomists for standard genome sequencing and annotation.</title>
        <authorList>
            <consortium name="The Broad Institute Genomics Platform"/>
            <consortium name="The Broad Institute Genome Sequencing Center for Infectious Disease"/>
            <person name="Wu L."/>
            <person name="Ma J."/>
        </authorList>
    </citation>
    <scope>NUCLEOTIDE SEQUENCE [LARGE SCALE GENOMIC DNA]</scope>
    <source>
        <strain evidence="4">CCUG 39402</strain>
    </source>
</reference>
<dbReference type="InterPro" id="IPR002559">
    <property type="entry name" value="Transposase_11"/>
</dbReference>
<gene>
    <name evidence="3" type="ORF">ACFQND_23850</name>
</gene>
<dbReference type="PANTHER" id="PTHR33803">
    <property type="entry name" value="IS1478 TRANSPOSASE"/>
    <property type="match status" value="1"/>
</dbReference>
<dbReference type="Pfam" id="PF01609">
    <property type="entry name" value="DDE_Tnp_1"/>
    <property type="match status" value="1"/>
</dbReference>
<dbReference type="RefSeq" id="WP_377414719.1">
    <property type="nucleotide sequence ID" value="NZ_JBHSRS010000084.1"/>
</dbReference>
<feature type="domain" description="Transposase IS4-like" evidence="1">
    <location>
        <begin position="282"/>
        <end position="404"/>
    </location>
</feature>
<evidence type="ECO:0000313" key="3">
    <source>
        <dbReference type="EMBL" id="MFC6284273.1"/>
    </source>
</evidence>
<sequence length="455" mass="50550">MALRETRHSTEVDLFRQELVNLIDLRHPLVKLAQNIDWKSCGARFGGLYATGIGRPGHPLRLMVGLQLLKHTSNLSDEEVVAVWVENPYWQHFCGEQYFCHDFPIDPSLMTGFRKRIGEAGCEFILGLTVIAGLATRTVAKTSLAVVNVDTTVQDKAVAFPTDARLLHKARVALVRRARKGGIELRQSYERVGKAAFVRSQRYAHARQLNRAKAQSRKLRTYLGRVIRDIERKTEGNGAPQTSFARLLQVARRIHSQPRKRSEGDPPKLYSVHAPEVECIAKGKAHKKYEFGVKVGIVSTSKESFVIGAKSLPGNPYDGHTLQACIEQAERVTGIQPKEAYTDRGYRGHGCNTGTLKIWIAGAKRGVTAAIHRKLKRRNAVEPVIGHMKSDGRLARNFLKGVDGDAINALLCGAGHNMRKILKKLRLLCAQLGIMIGQLLSATREQTAALKLRTV</sequence>
<name>A0ABW1U5J2_9BURK</name>
<proteinExistence type="predicted"/>
<dbReference type="EMBL" id="JBHSRS010000084">
    <property type="protein sequence ID" value="MFC6284273.1"/>
    <property type="molecule type" value="Genomic_DNA"/>
</dbReference>
<keyword evidence="4" id="KW-1185">Reference proteome</keyword>
<evidence type="ECO:0000313" key="4">
    <source>
        <dbReference type="Proteomes" id="UP001596270"/>
    </source>
</evidence>
<feature type="domain" description="Transposase InsH N-terminal" evidence="2">
    <location>
        <begin position="19"/>
        <end position="116"/>
    </location>
</feature>
<organism evidence="3 4">
    <name type="scientific">Polaromonas aquatica</name>
    <dbReference type="NCBI Taxonomy" id="332657"/>
    <lineage>
        <taxon>Bacteria</taxon>
        <taxon>Pseudomonadati</taxon>
        <taxon>Pseudomonadota</taxon>
        <taxon>Betaproteobacteria</taxon>
        <taxon>Burkholderiales</taxon>
        <taxon>Comamonadaceae</taxon>
        <taxon>Polaromonas</taxon>
    </lineage>
</organism>
<evidence type="ECO:0000259" key="2">
    <source>
        <dbReference type="Pfam" id="PF05598"/>
    </source>
</evidence>
<dbReference type="InterPro" id="IPR008490">
    <property type="entry name" value="Transposase_InsH_N"/>
</dbReference>
<comment type="caution">
    <text evidence="3">The sequence shown here is derived from an EMBL/GenBank/DDBJ whole genome shotgun (WGS) entry which is preliminary data.</text>
</comment>
<dbReference type="NCBIfam" id="NF033578">
    <property type="entry name" value="transpos_IS5_1"/>
    <property type="match status" value="1"/>
</dbReference>
<dbReference type="InterPro" id="IPR047710">
    <property type="entry name" value="Transpos_IS5-like"/>
</dbReference>
<accession>A0ABW1U5J2</accession>
<dbReference type="Proteomes" id="UP001596270">
    <property type="component" value="Unassembled WGS sequence"/>
</dbReference>
<dbReference type="PANTHER" id="PTHR33803:SF3">
    <property type="entry name" value="BLL1974 PROTEIN"/>
    <property type="match status" value="1"/>
</dbReference>
<dbReference type="Pfam" id="PF05598">
    <property type="entry name" value="DUF772"/>
    <property type="match status" value="1"/>
</dbReference>